<dbReference type="Pfam" id="PF13676">
    <property type="entry name" value="TIR_2"/>
    <property type="match status" value="1"/>
</dbReference>
<comment type="caution">
    <text evidence="3">The sequence shown here is derived from an EMBL/GenBank/DDBJ whole genome shotgun (WGS) entry which is preliminary data.</text>
</comment>
<keyword evidence="4" id="KW-1185">Reference proteome</keyword>
<dbReference type="InterPro" id="IPR047603">
    <property type="entry name" value="FxsC_N"/>
</dbReference>
<dbReference type="NCBIfam" id="NF040588">
    <property type="entry name" value="FxsC_Nterm"/>
    <property type="match status" value="1"/>
</dbReference>
<feature type="domain" description="TIR" evidence="2">
    <location>
        <begin position="203"/>
        <end position="290"/>
    </location>
</feature>
<feature type="region of interest" description="Disordered" evidence="1">
    <location>
        <begin position="122"/>
        <end position="145"/>
    </location>
</feature>
<gene>
    <name evidence="3" type="ORF">BC793_13571</name>
</gene>
<evidence type="ECO:0000313" key="3">
    <source>
        <dbReference type="EMBL" id="PWK31074.1"/>
    </source>
</evidence>
<evidence type="ECO:0000313" key="4">
    <source>
        <dbReference type="Proteomes" id="UP000245697"/>
    </source>
</evidence>
<dbReference type="AlphaFoldDB" id="A0A316EMV6"/>
<dbReference type="OrthoDB" id="9150238at2"/>
<evidence type="ECO:0000259" key="2">
    <source>
        <dbReference type="Pfam" id="PF13676"/>
    </source>
</evidence>
<dbReference type="GO" id="GO:0007165">
    <property type="term" value="P:signal transduction"/>
    <property type="evidence" value="ECO:0007669"/>
    <property type="project" value="InterPro"/>
</dbReference>
<dbReference type="InterPro" id="IPR035897">
    <property type="entry name" value="Toll_tir_struct_dom_sf"/>
</dbReference>
<sequence>MSPVRDVPVQPVVSWHPDEGSATSRIISVDLQLADPAAGWPYDEEEFLVGCMIDGRPSCTVRALDSAGVVLHRFGGTYGPTYFRAELTDASADPATANLWLTLTTAGGVPFYTAALPLDGSGIQTAERPAPPPRRRSTRPPETAPVVDDPAAPVFFLSYARPERSRTVGPPRDPNRAVIRFFDDLNELVNELVGSPVGDSPGFMDRILDGGDRWQSSILRAAGTSQVMVSLVSGPYFRSPWCALEWSVFSRRRVVSRDGLDPHGRTAIVPVLWTPFSEPVPAPIAAVQMFTPTGLPDESAIALYREEGLMGLAQTGQAAAYDAIVWKLAMHIQRIHSNYRVEPLVPDGIEGLPNSF</sequence>
<dbReference type="EMBL" id="QGGR01000035">
    <property type="protein sequence ID" value="PWK31074.1"/>
    <property type="molecule type" value="Genomic_DNA"/>
</dbReference>
<dbReference type="Proteomes" id="UP000245697">
    <property type="component" value="Unassembled WGS sequence"/>
</dbReference>
<dbReference type="Gene3D" id="3.40.50.10140">
    <property type="entry name" value="Toll/interleukin-1 receptor homology (TIR) domain"/>
    <property type="match status" value="1"/>
</dbReference>
<name>A0A316EMV6_9ACTN</name>
<protein>
    <submittedName>
        <fullName evidence="3">TIR domain-containing protein</fullName>
    </submittedName>
</protein>
<accession>A0A316EMV6</accession>
<proteinExistence type="predicted"/>
<reference evidence="3 4" key="1">
    <citation type="submission" date="2018-05" db="EMBL/GenBank/DDBJ databases">
        <title>Genomic Encyclopedia of Archaeal and Bacterial Type Strains, Phase II (KMG-II): from individual species to whole genera.</title>
        <authorList>
            <person name="Goeker M."/>
        </authorList>
    </citation>
    <scope>NUCLEOTIDE SEQUENCE [LARGE SCALE GENOMIC DNA]</scope>
    <source>
        <strain evidence="3 4">DSM 45184</strain>
    </source>
</reference>
<dbReference type="InterPro" id="IPR000157">
    <property type="entry name" value="TIR_dom"/>
</dbReference>
<evidence type="ECO:0000256" key="1">
    <source>
        <dbReference type="SAM" id="MobiDB-lite"/>
    </source>
</evidence>
<dbReference type="SUPFAM" id="SSF52200">
    <property type="entry name" value="Toll/Interleukin receptor TIR domain"/>
    <property type="match status" value="1"/>
</dbReference>
<organism evidence="3 4">
    <name type="scientific">Actinoplanes xinjiangensis</name>
    <dbReference type="NCBI Taxonomy" id="512350"/>
    <lineage>
        <taxon>Bacteria</taxon>
        <taxon>Bacillati</taxon>
        <taxon>Actinomycetota</taxon>
        <taxon>Actinomycetes</taxon>
        <taxon>Micromonosporales</taxon>
        <taxon>Micromonosporaceae</taxon>
        <taxon>Actinoplanes</taxon>
    </lineage>
</organism>
<dbReference type="RefSeq" id="WP_109602359.1">
    <property type="nucleotide sequence ID" value="NZ_BONA01000091.1"/>
</dbReference>